<evidence type="ECO:0000256" key="3">
    <source>
        <dbReference type="ARBA" id="ARBA00022801"/>
    </source>
</evidence>
<dbReference type="PANTHER" id="PTHR43806:SF11">
    <property type="entry name" value="CEREVISIN-RELATED"/>
    <property type="match status" value="1"/>
</dbReference>
<dbReference type="PROSITE" id="PS51892">
    <property type="entry name" value="SUBTILASE"/>
    <property type="match status" value="1"/>
</dbReference>
<gene>
    <name evidence="7" type="ORF">D4L85_07410</name>
</gene>
<dbReference type="RefSeq" id="WP_119753728.1">
    <property type="nucleotide sequence ID" value="NZ_CP032382.1"/>
</dbReference>
<feature type="domain" description="Peptidase S8/S53" evidence="6">
    <location>
        <begin position="126"/>
        <end position="368"/>
    </location>
</feature>
<dbReference type="EMBL" id="CP032382">
    <property type="protein sequence ID" value="AYB30417.1"/>
    <property type="molecule type" value="Genomic_DNA"/>
</dbReference>
<dbReference type="GO" id="GO:0006508">
    <property type="term" value="P:proteolysis"/>
    <property type="evidence" value="ECO:0007669"/>
    <property type="project" value="UniProtKB-KW"/>
</dbReference>
<keyword evidence="4" id="KW-0720">Serine protease</keyword>
<organism evidence="7 8">
    <name type="scientific">Chryseolinea soli</name>
    <dbReference type="NCBI Taxonomy" id="2321403"/>
    <lineage>
        <taxon>Bacteria</taxon>
        <taxon>Pseudomonadati</taxon>
        <taxon>Bacteroidota</taxon>
        <taxon>Cytophagia</taxon>
        <taxon>Cytophagales</taxon>
        <taxon>Fulvivirgaceae</taxon>
        <taxon>Chryseolinea</taxon>
    </lineage>
</organism>
<dbReference type="AlphaFoldDB" id="A0A385SJF1"/>
<dbReference type="Gene3D" id="3.40.50.200">
    <property type="entry name" value="Peptidase S8/S53 domain"/>
    <property type="match status" value="1"/>
</dbReference>
<name>A0A385SJF1_9BACT</name>
<sequence>MKVTVTQYLNVRVGKPSVNAPTFQYLSPGSELDVDGKLYKGDAFEGVNTWVKDQAANYYWSGGTNFEALQTSIGDAPQRDAPPREVIPAETKSQEAKPQDATPASDTRFDYNQLLVLDAKFKQTKGAGITIALVDSGSSDHRALGDAIAGKHNVLNGSDNVSDTSPDSQGTFLAGIIAAREDPANRLVGIAPEAKLLIVKAVDNGQVSMTNVLAALQWIDKLATPPDIINLSLHFDPGAKRAEFDAVIKSLAGKGAILVAAGQDETAIYSNVAFYPAADPNVLGIGAISKENISSHAINSAIDFVLPNWSFHSLQKSDNAYMTRDGCNVSTAIVSGVLALIRSYLEKNALYENEMALLSNAATRLSASNFNEMLRVYKS</sequence>
<proteinExistence type="inferred from homology"/>
<dbReference type="OrthoDB" id="9798386at2"/>
<dbReference type="InterPro" id="IPR015500">
    <property type="entry name" value="Peptidase_S8_subtilisin-rel"/>
</dbReference>
<dbReference type="KEGG" id="chk:D4L85_07410"/>
<dbReference type="Proteomes" id="UP000266183">
    <property type="component" value="Chromosome"/>
</dbReference>
<protein>
    <recommendedName>
        <fullName evidence="6">Peptidase S8/S53 domain-containing protein</fullName>
    </recommendedName>
</protein>
<dbReference type="PRINTS" id="PR00723">
    <property type="entry name" value="SUBTILISIN"/>
</dbReference>
<evidence type="ECO:0000256" key="4">
    <source>
        <dbReference type="ARBA" id="ARBA00022825"/>
    </source>
</evidence>
<evidence type="ECO:0000313" key="8">
    <source>
        <dbReference type="Proteomes" id="UP000266183"/>
    </source>
</evidence>
<evidence type="ECO:0000256" key="2">
    <source>
        <dbReference type="ARBA" id="ARBA00022670"/>
    </source>
</evidence>
<accession>A0A385SJF1</accession>
<evidence type="ECO:0000313" key="7">
    <source>
        <dbReference type="EMBL" id="AYB30417.1"/>
    </source>
</evidence>
<dbReference type="PANTHER" id="PTHR43806">
    <property type="entry name" value="PEPTIDASE S8"/>
    <property type="match status" value="1"/>
</dbReference>
<dbReference type="InterPro" id="IPR000209">
    <property type="entry name" value="Peptidase_S8/S53_dom"/>
</dbReference>
<comment type="caution">
    <text evidence="5">Lacks conserved residue(s) required for the propagation of feature annotation.</text>
</comment>
<dbReference type="InterPro" id="IPR050131">
    <property type="entry name" value="Peptidase_S8_subtilisin-like"/>
</dbReference>
<dbReference type="InterPro" id="IPR036852">
    <property type="entry name" value="Peptidase_S8/S53_dom_sf"/>
</dbReference>
<dbReference type="GO" id="GO:0004252">
    <property type="term" value="F:serine-type endopeptidase activity"/>
    <property type="evidence" value="ECO:0007669"/>
    <property type="project" value="InterPro"/>
</dbReference>
<evidence type="ECO:0000256" key="1">
    <source>
        <dbReference type="ARBA" id="ARBA00011073"/>
    </source>
</evidence>
<comment type="similarity">
    <text evidence="1 5">Belongs to the peptidase S8 family.</text>
</comment>
<reference evidence="8" key="1">
    <citation type="submission" date="2018-09" db="EMBL/GenBank/DDBJ databases">
        <title>Chryseolinea sp. KIS68-18 isolated from soil.</title>
        <authorList>
            <person name="Weon H.-Y."/>
            <person name="Kwon S.-W."/>
            <person name="Lee S.A."/>
        </authorList>
    </citation>
    <scope>NUCLEOTIDE SEQUENCE [LARGE SCALE GENOMIC DNA]</scope>
    <source>
        <strain evidence="8">KIS68-18</strain>
    </source>
</reference>
<keyword evidence="8" id="KW-1185">Reference proteome</keyword>
<dbReference type="Pfam" id="PF00082">
    <property type="entry name" value="Peptidase_S8"/>
    <property type="match status" value="1"/>
</dbReference>
<evidence type="ECO:0000259" key="6">
    <source>
        <dbReference type="Pfam" id="PF00082"/>
    </source>
</evidence>
<evidence type="ECO:0000256" key="5">
    <source>
        <dbReference type="PROSITE-ProRule" id="PRU01240"/>
    </source>
</evidence>
<dbReference type="SUPFAM" id="SSF52743">
    <property type="entry name" value="Subtilisin-like"/>
    <property type="match status" value="1"/>
</dbReference>
<keyword evidence="3" id="KW-0378">Hydrolase</keyword>
<keyword evidence="2" id="KW-0645">Protease</keyword>
<dbReference type="CDD" id="cd00306">
    <property type="entry name" value="Peptidases_S8_S53"/>
    <property type="match status" value="1"/>
</dbReference>